<evidence type="ECO:0000256" key="3">
    <source>
        <dbReference type="ARBA" id="ARBA00022630"/>
    </source>
</evidence>
<evidence type="ECO:0000256" key="2">
    <source>
        <dbReference type="ARBA" id="ARBA00009410"/>
    </source>
</evidence>
<dbReference type="NCBIfam" id="TIGR03364">
    <property type="entry name" value="HpnW_proposed"/>
    <property type="match status" value="1"/>
</dbReference>
<organism evidence="6 7">
    <name type="scientific">Rhizobium lusitanum</name>
    <dbReference type="NCBI Taxonomy" id="293958"/>
    <lineage>
        <taxon>Bacteria</taxon>
        <taxon>Pseudomonadati</taxon>
        <taxon>Pseudomonadota</taxon>
        <taxon>Alphaproteobacteria</taxon>
        <taxon>Hyphomicrobiales</taxon>
        <taxon>Rhizobiaceae</taxon>
        <taxon>Rhizobium/Agrobacterium group</taxon>
        <taxon>Rhizobium</taxon>
    </lineage>
</organism>
<evidence type="ECO:0000313" key="7">
    <source>
        <dbReference type="Proteomes" id="UP000565576"/>
    </source>
</evidence>
<proteinExistence type="inferred from homology"/>
<evidence type="ECO:0000313" key="6">
    <source>
        <dbReference type="EMBL" id="MBB6485757.1"/>
    </source>
</evidence>
<dbReference type="Gene3D" id="3.50.50.60">
    <property type="entry name" value="FAD/NAD(P)-binding domain"/>
    <property type="match status" value="1"/>
</dbReference>
<keyword evidence="3" id="KW-0285">Flavoprotein</keyword>
<dbReference type="GO" id="GO:0005737">
    <property type="term" value="C:cytoplasm"/>
    <property type="evidence" value="ECO:0007669"/>
    <property type="project" value="TreeGrafter"/>
</dbReference>
<dbReference type="PANTHER" id="PTHR13847">
    <property type="entry name" value="SARCOSINE DEHYDROGENASE-RELATED"/>
    <property type="match status" value="1"/>
</dbReference>
<reference evidence="6 7" key="1">
    <citation type="submission" date="2020-08" db="EMBL/GenBank/DDBJ databases">
        <title>Genomic Encyclopedia of Type Strains, Phase IV (KMG-V): Genome sequencing to study the core and pangenomes of soil and plant-associated prokaryotes.</title>
        <authorList>
            <person name="Whitman W."/>
        </authorList>
    </citation>
    <scope>NUCLEOTIDE SEQUENCE [LARGE SCALE GENOMIC DNA]</scope>
    <source>
        <strain evidence="6 7">SEMIA 4060</strain>
    </source>
</reference>
<feature type="domain" description="FAD dependent oxidoreductase" evidence="5">
    <location>
        <begin position="7"/>
        <end position="369"/>
    </location>
</feature>
<dbReference type="Proteomes" id="UP000565576">
    <property type="component" value="Unassembled WGS sequence"/>
</dbReference>
<evidence type="ECO:0000259" key="5">
    <source>
        <dbReference type="Pfam" id="PF01266"/>
    </source>
</evidence>
<dbReference type="AlphaFoldDB" id="A0A7X0IS73"/>
<keyword evidence="4" id="KW-0560">Oxidoreductase</keyword>
<comment type="cofactor">
    <cofactor evidence="1">
        <name>FAD</name>
        <dbReference type="ChEBI" id="CHEBI:57692"/>
    </cofactor>
</comment>
<dbReference type="EMBL" id="JACHBG010000006">
    <property type="protein sequence ID" value="MBB6485757.1"/>
    <property type="molecule type" value="Genomic_DNA"/>
</dbReference>
<sequence>MMTGGYDLAVVGAGIVGLGAALAAVRQGKKVVVIERNAKAIGASIRNFGFITVSGQKAGAHWERAMRARDVWAEIVDEAGIAVVHRGLVMPARRSEATAVVEAFLATSMGEKCRQITKAEACEIVPSLRLGDVQSVLYSPHELRVESSEALPKLAAWLEARHKVDFHWNTAVRSIDGTRIETSHGPIEVEAVVVCPGDDFSTLFPDVIGKHALTICTLQMLRVAPNRASRFGAAVMSDMSFARYEGFSALPEAEALGRRLDNEEAESRAAGIHLIAVQSADGSLVVGDSHVYGNAQQPFASDRFDQLILDEFDRVFDLPERHVVNRWIGTYASSKERTVLVERPADHIRLVMVTGGTGASTGFALGEQVIDDLYGSTSRSWEIGQ</sequence>
<dbReference type="PANTHER" id="PTHR13847:SF286">
    <property type="entry name" value="D-AMINO ACID DEHYDROGENASE"/>
    <property type="match status" value="1"/>
</dbReference>
<accession>A0A7X0IS73</accession>
<dbReference type="InterPro" id="IPR006076">
    <property type="entry name" value="FAD-dep_OxRdtase"/>
</dbReference>
<dbReference type="SUPFAM" id="SSF51905">
    <property type="entry name" value="FAD/NAD(P)-binding domain"/>
    <property type="match status" value="1"/>
</dbReference>
<gene>
    <name evidence="6" type="ORF">GGD46_003051</name>
</gene>
<name>A0A7X0IS73_9HYPH</name>
<dbReference type="Gene3D" id="3.30.9.10">
    <property type="entry name" value="D-Amino Acid Oxidase, subunit A, domain 2"/>
    <property type="match status" value="1"/>
</dbReference>
<protein>
    <submittedName>
        <fullName evidence="6">FAD dependent oxidoreductase TIGR03364</fullName>
    </submittedName>
</protein>
<dbReference type="Pfam" id="PF01266">
    <property type="entry name" value="DAO"/>
    <property type="match status" value="1"/>
</dbReference>
<dbReference type="InterPro" id="IPR036188">
    <property type="entry name" value="FAD/NAD-bd_sf"/>
</dbReference>
<comment type="caution">
    <text evidence="6">The sequence shown here is derived from an EMBL/GenBank/DDBJ whole genome shotgun (WGS) entry which is preliminary data.</text>
</comment>
<evidence type="ECO:0000256" key="1">
    <source>
        <dbReference type="ARBA" id="ARBA00001974"/>
    </source>
</evidence>
<dbReference type="GO" id="GO:0016491">
    <property type="term" value="F:oxidoreductase activity"/>
    <property type="evidence" value="ECO:0007669"/>
    <property type="project" value="UniProtKB-KW"/>
</dbReference>
<comment type="similarity">
    <text evidence="2">Belongs to the DadA oxidoreductase family.</text>
</comment>
<evidence type="ECO:0000256" key="4">
    <source>
        <dbReference type="ARBA" id="ARBA00023002"/>
    </source>
</evidence>
<dbReference type="InterPro" id="IPR017741">
    <property type="entry name" value="FAD-dependent_OxRdtase_HpnW"/>
</dbReference>